<evidence type="ECO:0000313" key="2">
    <source>
        <dbReference type="Proteomes" id="UP000299102"/>
    </source>
</evidence>
<dbReference type="AlphaFoldDB" id="A0A4C1U5U4"/>
<evidence type="ECO:0000313" key="1">
    <source>
        <dbReference type="EMBL" id="GBP21671.1"/>
    </source>
</evidence>
<keyword evidence="2" id="KW-1185">Reference proteome</keyword>
<sequence length="204" mass="22931">MVNQLKTRPEGDAVDVLHFCHITANACALTTPYFRLRSWGWNTPRWPNTCRGLPTNTVTNAATAAINELCVPGAFQFICDLEGVERQNREKQAVHTASNRTYTIYVDVAPHSIRRRRSVRGRRLSVRKLLGAASPASDAPLSAAVKVTKFALFAFQNARARYGLQSYCGVASSIKKLDRIEPTKRRSRVSPNLDFLKVWVDLDW</sequence>
<proteinExistence type="predicted"/>
<gene>
    <name evidence="1" type="ORF">EVAR_16218_1</name>
</gene>
<comment type="caution">
    <text evidence="1">The sequence shown here is derived from an EMBL/GenBank/DDBJ whole genome shotgun (WGS) entry which is preliminary data.</text>
</comment>
<protein>
    <submittedName>
        <fullName evidence="1">Uncharacterized protein</fullName>
    </submittedName>
</protein>
<accession>A0A4C1U5U4</accession>
<dbReference type="EMBL" id="BGZK01000131">
    <property type="protein sequence ID" value="GBP21671.1"/>
    <property type="molecule type" value="Genomic_DNA"/>
</dbReference>
<organism evidence="1 2">
    <name type="scientific">Eumeta variegata</name>
    <name type="common">Bagworm moth</name>
    <name type="synonym">Eumeta japonica</name>
    <dbReference type="NCBI Taxonomy" id="151549"/>
    <lineage>
        <taxon>Eukaryota</taxon>
        <taxon>Metazoa</taxon>
        <taxon>Ecdysozoa</taxon>
        <taxon>Arthropoda</taxon>
        <taxon>Hexapoda</taxon>
        <taxon>Insecta</taxon>
        <taxon>Pterygota</taxon>
        <taxon>Neoptera</taxon>
        <taxon>Endopterygota</taxon>
        <taxon>Lepidoptera</taxon>
        <taxon>Glossata</taxon>
        <taxon>Ditrysia</taxon>
        <taxon>Tineoidea</taxon>
        <taxon>Psychidae</taxon>
        <taxon>Oiketicinae</taxon>
        <taxon>Eumeta</taxon>
    </lineage>
</organism>
<reference evidence="1 2" key="1">
    <citation type="journal article" date="2019" name="Commun. Biol.">
        <title>The bagworm genome reveals a unique fibroin gene that provides high tensile strength.</title>
        <authorList>
            <person name="Kono N."/>
            <person name="Nakamura H."/>
            <person name="Ohtoshi R."/>
            <person name="Tomita M."/>
            <person name="Numata K."/>
            <person name="Arakawa K."/>
        </authorList>
    </citation>
    <scope>NUCLEOTIDE SEQUENCE [LARGE SCALE GENOMIC DNA]</scope>
</reference>
<dbReference type="Proteomes" id="UP000299102">
    <property type="component" value="Unassembled WGS sequence"/>
</dbReference>
<name>A0A4C1U5U4_EUMVA</name>